<reference evidence="1" key="1">
    <citation type="journal article" date="2021" name="bioRxiv">
        <title>Whole Genome Assembly and Annotation of Northern Wild Rice, Zizania palustris L., Supports a Whole Genome Duplication in the Zizania Genus.</title>
        <authorList>
            <person name="Haas M."/>
            <person name="Kono T."/>
            <person name="Macchietto M."/>
            <person name="Millas R."/>
            <person name="McGilp L."/>
            <person name="Shao M."/>
            <person name="Duquette J."/>
            <person name="Hirsch C.N."/>
            <person name="Kimball J."/>
        </authorList>
    </citation>
    <scope>NUCLEOTIDE SEQUENCE</scope>
    <source>
        <tissue evidence="1">Fresh leaf tissue</tissue>
    </source>
</reference>
<name>A0A8J5TCU6_ZIZPA</name>
<comment type="caution">
    <text evidence="1">The sequence shown here is derived from an EMBL/GenBank/DDBJ whole genome shotgun (WGS) entry which is preliminary data.</text>
</comment>
<dbReference type="Proteomes" id="UP000729402">
    <property type="component" value="Unassembled WGS sequence"/>
</dbReference>
<evidence type="ECO:0000313" key="2">
    <source>
        <dbReference type="Proteomes" id="UP000729402"/>
    </source>
</evidence>
<dbReference type="AlphaFoldDB" id="A0A8J5TCU6"/>
<evidence type="ECO:0000313" key="1">
    <source>
        <dbReference type="EMBL" id="KAG8076374.1"/>
    </source>
</evidence>
<reference evidence="1" key="2">
    <citation type="submission" date="2021-02" db="EMBL/GenBank/DDBJ databases">
        <authorList>
            <person name="Kimball J.A."/>
            <person name="Haas M.W."/>
            <person name="Macchietto M."/>
            <person name="Kono T."/>
            <person name="Duquette J."/>
            <person name="Shao M."/>
        </authorList>
    </citation>
    <scope>NUCLEOTIDE SEQUENCE</scope>
    <source>
        <tissue evidence="1">Fresh leaf tissue</tissue>
    </source>
</reference>
<protein>
    <submittedName>
        <fullName evidence="1">Uncharacterized protein</fullName>
    </submittedName>
</protein>
<sequence length="173" mass="19319">MNSLNWLCTALCYFNRDQNVVVTFVEKIMSSTVLKVCIYSHQISLQVTQAAQENVSQVLHIIKNLFRYKAPENKHRVVRAGAAPTLADLAIVGSVRATRGLVLFAKSREGQQELSGKGRMATWRSRQPTSWLTRCRILGDGDVSLKLNIKAGVFSVSAKEIIRQNTFAPDLDQ</sequence>
<dbReference type="EMBL" id="JAAALK010000283">
    <property type="protein sequence ID" value="KAG8076374.1"/>
    <property type="molecule type" value="Genomic_DNA"/>
</dbReference>
<gene>
    <name evidence="1" type="ORF">GUJ93_ZPchr0006g46093</name>
</gene>
<organism evidence="1 2">
    <name type="scientific">Zizania palustris</name>
    <name type="common">Northern wild rice</name>
    <dbReference type="NCBI Taxonomy" id="103762"/>
    <lineage>
        <taxon>Eukaryota</taxon>
        <taxon>Viridiplantae</taxon>
        <taxon>Streptophyta</taxon>
        <taxon>Embryophyta</taxon>
        <taxon>Tracheophyta</taxon>
        <taxon>Spermatophyta</taxon>
        <taxon>Magnoliopsida</taxon>
        <taxon>Liliopsida</taxon>
        <taxon>Poales</taxon>
        <taxon>Poaceae</taxon>
        <taxon>BOP clade</taxon>
        <taxon>Oryzoideae</taxon>
        <taxon>Oryzeae</taxon>
        <taxon>Zizaniinae</taxon>
        <taxon>Zizania</taxon>
    </lineage>
</organism>
<proteinExistence type="predicted"/>
<keyword evidence="2" id="KW-1185">Reference proteome</keyword>
<accession>A0A8J5TCU6</accession>